<dbReference type="Pfam" id="PF13458">
    <property type="entry name" value="Peripla_BP_6"/>
    <property type="match status" value="1"/>
</dbReference>
<comment type="similarity">
    <text evidence="1">Belongs to the leucine-binding protein family.</text>
</comment>
<dbReference type="Proteomes" id="UP000321638">
    <property type="component" value="Unassembled WGS sequence"/>
</dbReference>
<evidence type="ECO:0000256" key="2">
    <source>
        <dbReference type="ARBA" id="ARBA00022729"/>
    </source>
</evidence>
<dbReference type="PANTHER" id="PTHR30483:SF37">
    <property type="entry name" value="ABC TRANSPORTER SUBSTRATE-BINDING PROTEIN"/>
    <property type="match status" value="1"/>
</dbReference>
<reference evidence="5 6" key="1">
    <citation type="submission" date="2019-06" db="EMBL/GenBank/DDBJ databases">
        <title>New taxonomy in bacterial strain CC-CFT640, isolated from vineyard.</title>
        <authorList>
            <person name="Lin S.-Y."/>
            <person name="Tsai C.-F."/>
            <person name="Young C.-C."/>
        </authorList>
    </citation>
    <scope>NUCLEOTIDE SEQUENCE [LARGE SCALE GENOMIC DNA]</scope>
    <source>
        <strain evidence="5 6">CC-CFT640</strain>
    </source>
</reference>
<evidence type="ECO:0000313" key="6">
    <source>
        <dbReference type="Proteomes" id="UP000321638"/>
    </source>
</evidence>
<dbReference type="InterPro" id="IPR028081">
    <property type="entry name" value="Leu-bd"/>
</dbReference>
<evidence type="ECO:0000256" key="3">
    <source>
        <dbReference type="ARBA" id="ARBA00022970"/>
    </source>
</evidence>
<keyword evidence="3" id="KW-0813">Transport</keyword>
<proteinExistence type="inferred from homology"/>
<comment type="caution">
    <text evidence="5">The sequence shown here is derived from an EMBL/GenBank/DDBJ whole genome shotgun (WGS) entry which is preliminary data.</text>
</comment>
<dbReference type="InterPro" id="IPR028082">
    <property type="entry name" value="Peripla_BP_I"/>
</dbReference>
<keyword evidence="6" id="KW-1185">Reference proteome</keyword>
<dbReference type="CDD" id="cd06338">
    <property type="entry name" value="PBP1_ABC_ligand_binding-like"/>
    <property type="match status" value="1"/>
</dbReference>
<feature type="domain" description="Leucine-binding protein" evidence="4">
    <location>
        <begin position="85"/>
        <end position="435"/>
    </location>
</feature>
<gene>
    <name evidence="5" type="ORF">FHP25_37015</name>
</gene>
<name>A0A5C8P8G6_9HYPH</name>
<evidence type="ECO:0000259" key="4">
    <source>
        <dbReference type="Pfam" id="PF13458"/>
    </source>
</evidence>
<dbReference type="GO" id="GO:0006865">
    <property type="term" value="P:amino acid transport"/>
    <property type="evidence" value="ECO:0007669"/>
    <property type="project" value="UniProtKB-KW"/>
</dbReference>
<dbReference type="InterPro" id="IPR051010">
    <property type="entry name" value="BCAA_transport"/>
</dbReference>
<accession>A0A5C8P8G6</accession>
<dbReference type="EMBL" id="VDUZ01000069">
    <property type="protein sequence ID" value="TXL69915.1"/>
    <property type="molecule type" value="Genomic_DNA"/>
</dbReference>
<protein>
    <recommendedName>
        <fullName evidence="4">Leucine-binding protein domain-containing protein</fullName>
    </recommendedName>
</protein>
<keyword evidence="2" id="KW-0732">Signal</keyword>
<organism evidence="5 6">
    <name type="scientific">Vineibacter terrae</name>
    <dbReference type="NCBI Taxonomy" id="2586908"/>
    <lineage>
        <taxon>Bacteria</taxon>
        <taxon>Pseudomonadati</taxon>
        <taxon>Pseudomonadota</taxon>
        <taxon>Alphaproteobacteria</taxon>
        <taxon>Hyphomicrobiales</taxon>
        <taxon>Vineibacter</taxon>
    </lineage>
</organism>
<dbReference type="SUPFAM" id="SSF53822">
    <property type="entry name" value="Periplasmic binding protein-like I"/>
    <property type="match status" value="1"/>
</dbReference>
<keyword evidence="3" id="KW-0029">Amino-acid transport</keyword>
<evidence type="ECO:0000256" key="1">
    <source>
        <dbReference type="ARBA" id="ARBA00010062"/>
    </source>
</evidence>
<evidence type="ECO:0000313" key="5">
    <source>
        <dbReference type="EMBL" id="TXL69915.1"/>
    </source>
</evidence>
<dbReference type="AlphaFoldDB" id="A0A5C8P8G6"/>
<dbReference type="Gene3D" id="3.40.50.2300">
    <property type="match status" value="2"/>
</dbReference>
<sequence length="460" mass="50353">MPCRLGVCQILYRHSGIRKSLPMPQQVAMRRPAQTLQRQRGKRRGAMAHRITRRGSIKAISATIGIGALARSNRASAQTLPSVIFGGTIPFSGRWAEIGQSVHAGYQTVVKYVNEVKGGIDIGGKRHRLELRLVDDASDPQRATTLLQKQIDDDVLFFLGSYSTPIILPQVALTERARKPMVQAGGGGDPIFTQGYKFVFGMYPRASRSAFPAVDAFEALSPKPKTITVVYTNDPFSKPQGLGVIERLKERGMQVIKVFELPAQLQDVSAVLTSVREDAPDIVMCLTSDQNSLLIARQMAQSRTDVKMLFTSLGPQAASFREALGKYASGITCISTWSPTFPYTDPIFGSTAKFAEYYRANNTLPLIYHQGTAAACIVAYVSALQTVGRTDDPIAVRDTLAKLDIESLYGRIKFTPQGDGDPVLMGSAVTQVQGGDVKVIAPERLREAPPLWPIEPWSKR</sequence>
<dbReference type="PANTHER" id="PTHR30483">
    <property type="entry name" value="LEUCINE-SPECIFIC-BINDING PROTEIN"/>
    <property type="match status" value="1"/>
</dbReference>